<dbReference type="Gene3D" id="3.40.30.10">
    <property type="entry name" value="Glutaredoxin"/>
    <property type="match status" value="1"/>
</dbReference>
<evidence type="ECO:0000313" key="2">
    <source>
        <dbReference type="EMBL" id="WFE88888.1"/>
    </source>
</evidence>
<dbReference type="SUPFAM" id="SSF47616">
    <property type="entry name" value="GST C-terminal domain-like"/>
    <property type="match status" value="1"/>
</dbReference>
<proteinExistence type="predicted"/>
<dbReference type="Proteomes" id="UP001209803">
    <property type="component" value="Chromosome"/>
</dbReference>
<dbReference type="InterPro" id="IPR047047">
    <property type="entry name" value="GST_Omega-like_C"/>
</dbReference>
<dbReference type="InterPro" id="IPR036282">
    <property type="entry name" value="Glutathione-S-Trfase_C_sf"/>
</dbReference>
<dbReference type="InterPro" id="IPR016639">
    <property type="entry name" value="GST_Omega/GSH"/>
</dbReference>
<accession>A0ABY8F0C5</accession>
<protein>
    <submittedName>
        <fullName evidence="2">Glutathione S-transferase C-terminal domain-containing protein</fullName>
    </submittedName>
</protein>
<dbReference type="CDD" id="cd03190">
    <property type="entry name" value="GST_C_Omega_like"/>
    <property type="match status" value="1"/>
</dbReference>
<sequence length="322" mass="36441">MGMLVDGIWDPDATGDSVDGVRFERSKAQIRNWVTPDGSAGQTGKAGFGAESGRYHLYVAWNCPWAHRTLLMRAVKGLQDHIGISILAPKRTEDGWVFDPQSGYFDALSGAAALHQIYAKGTTDYTGRVTVPVLWDTRTDTLVSNESAEIIRMLNSAFQDFAENPVDYYPRELQSDIDDWNAFIYPKLNNGVYRAGFARSQTAYDEAVTEVFEALDRIENVLETRSWLTGERITEADIRLFPTLARFDAAYWSAFKCNKRRLIDYPHLWAYARRFFALKGVADTVKLDIYRRGYHSKSELRNPNGIVPLGPIVDFYEPLEAA</sequence>
<evidence type="ECO:0000259" key="1">
    <source>
        <dbReference type="PROSITE" id="PS50405"/>
    </source>
</evidence>
<gene>
    <name evidence="2" type="ORF">K1718_22430</name>
</gene>
<dbReference type="SFLD" id="SFLDG01206">
    <property type="entry name" value="Xi.1"/>
    <property type="match status" value="1"/>
</dbReference>
<dbReference type="SFLD" id="SFLDS00019">
    <property type="entry name" value="Glutathione_Transferase_(cytos"/>
    <property type="match status" value="1"/>
</dbReference>
<dbReference type="PANTHER" id="PTHR32419">
    <property type="entry name" value="GLUTATHIONYL-HYDROQUINONE REDUCTASE"/>
    <property type="match status" value="1"/>
</dbReference>
<dbReference type="Pfam" id="PF13410">
    <property type="entry name" value="GST_C_2"/>
    <property type="match status" value="1"/>
</dbReference>
<name>A0ABY8F0C5_9HYPH</name>
<dbReference type="Pfam" id="PF13409">
    <property type="entry name" value="GST_N_2"/>
    <property type="match status" value="1"/>
</dbReference>
<dbReference type="PANTHER" id="PTHR32419:SF6">
    <property type="entry name" value="GLUTATHIONE S-TRANSFERASE OMEGA-LIKE 1-RELATED"/>
    <property type="match status" value="1"/>
</dbReference>
<dbReference type="InterPro" id="IPR040079">
    <property type="entry name" value="Glutathione_S-Trfase"/>
</dbReference>
<dbReference type="PIRSF" id="PIRSF015753">
    <property type="entry name" value="GST"/>
    <property type="match status" value="1"/>
</dbReference>
<reference evidence="2 3" key="1">
    <citation type="submission" date="2023-03" db="EMBL/GenBank/DDBJ databases">
        <title>Roseibium porphyridii sp. nov. and Roseibium rhodosorbium sp. nov. isolated from marine algae, Porphyridium cruentum and Rhodosorus marinus, respectively.</title>
        <authorList>
            <person name="Lee M.W."/>
            <person name="Choi B.J."/>
            <person name="Lee J.K."/>
            <person name="Choi D.G."/>
            <person name="Baek J.H."/>
            <person name="Bayburt H."/>
            <person name="Kim J.M."/>
            <person name="Han D.M."/>
            <person name="Kim K.H."/>
            <person name="Jeon C.O."/>
        </authorList>
    </citation>
    <scope>NUCLEOTIDE SEQUENCE [LARGE SCALE GENOMIC DNA]</scope>
    <source>
        <strain evidence="2 3">KMA01</strain>
    </source>
</reference>
<evidence type="ECO:0000313" key="3">
    <source>
        <dbReference type="Proteomes" id="UP001209803"/>
    </source>
</evidence>
<dbReference type="Gene3D" id="1.20.1050.10">
    <property type="match status" value="1"/>
</dbReference>
<dbReference type="InterPro" id="IPR004045">
    <property type="entry name" value="Glutathione_S-Trfase_N"/>
</dbReference>
<dbReference type="InterPro" id="IPR010987">
    <property type="entry name" value="Glutathione-S-Trfase_C-like"/>
</dbReference>
<feature type="domain" description="GST C-terminal" evidence="1">
    <location>
        <begin position="170"/>
        <end position="306"/>
    </location>
</feature>
<dbReference type="PROSITE" id="PS50405">
    <property type="entry name" value="GST_CTER"/>
    <property type="match status" value="1"/>
</dbReference>
<dbReference type="RefSeq" id="WP_265680786.1">
    <property type="nucleotide sequence ID" value="NZ_CP120863.1"/>
</dbReference>
<dbReference type="InterPro" id="IPR036249">
    <property type="entry name" value="Thioredoxin-like_sf"/>
</dbReference>
<dbReference type="SUPFAM" id="SSF52833">
    <property type="entry name" value="Thioredoxin-like"/>
    <property type="match status" value="1"/>
</dbReference>
<organism evidence="2 3">
    <name type="scientific">Roseibium porphyridii</name>
    <dbReference type="NCBI Taxonomy" id="2866279"/>
    <lineage>
        <taxon>Bacteria</taxon>
        <taxon>Pseudomonadati</taxon>
        <taxon>Pseudomonadota</taxon>
        <taxon>Alphaproteobacteria</taxon>
        <taxon>Hyphomicrobiales</taxon>
        <taxon>Stappiaceae</taxon>
        <taxon>Roseibium</taxon>
    </lineage>
</organism>
<keyword evidence="3" id="KW-1185">Reference proteome</keyword>
<dbReference type="EMBL" id="CP120863">
    <property type="protein sequence ID" value="WFE88888.1"/>
    <property type="molecule type" value="Genomic_DNA"/>
</dbReference>
<dbReference type="SFLD" id="SFLDG01148">
    <property type="entry name" value="Xi_(cytGST)"/>
    <property type="match status" value="1"/>
</dbReference>